<dbReference type="PANTHER" id="PTHR21576">
    <property type="entry name" value="UNCHARACTERIZED NODULIN-LIKE PROTEIN"/>
    <property type="match status" value="1"/>
</dbReference>
<evidence type="ECO:0000313" key="8">
    <source>
        <dbReference type="EMBL" id="PKA49360.1"/>
    </source>
</evidence>
<dbReference type="InterPro" id="IPR036259">
    <property type="entry name" value="MFS_trans_sf"/>
</dbReference>
<evidence type="ECO:0000256" key="3">
    <source>
        <dbReference type="ARBA" id="ARBA00022989"/>
    </source>
</evidence>
<organism evidence="8 9">
    <name type="scientific">Apostasia shenzhenica</name>
    <dbReference type="NCBI Taxonomy" id="1088818"/>
    <lineage>
        <taxon>Eukaryota</taxon>
        <taxon>Viridiplantae</taxon>
        <taxon>Streptophyta</taxon>
        <taxon>Embryophyta</taxon>
        <taxon>Tracheophyta</taxon>
        <taxon>Spermatophyta</taxon>
        <taxon>Magnoliopsida</taxon>
        <taxon>Liliopsida</taxon>
        <taxon>Asparagales</taxon>
        <taxon>Orchidaceae</taxon>
        <taxon>Apostasioideae</taxon>
        <taxon>Apostasia</taxon>
    </lineage>
</organism>
<dbReference type="OrthoDB" id="410267at2759"/>
<dbReference type="GO" id="GO:0016020">
    <property type="term" value="C:membrane"/>
    <property type="evidence" value="ECO:0007669"/>
    <property type="project" value="UniProtKB-SubCell"/>
</dbReference>
<dbReference type="InterPro" id="IPR056555">
    <property type="entry name" value="NFD4_C"/>
</dbReference>
<dbReference type="InterPro" id="IPR010658">
    <property type="entry name" value="Nodulin-like"/>
</dbReference>
<dbReference type="EMBL" id="KZ452039">
    <property type="protein sequence ID" value="PKA49360.1"/>
    <property type="molecule type" value="Genomic_DNA"/>
</dbReference>
<evidence type="ECO:0000259" key="7">
    <source>
        <dbReference type="Pfam" id="PF23262"/>
    </source>
</evidence>
<feature type="transmembrane region" description="Helical" evidence="5">
    <location>
        <begin position="455"/>
        <end position="478"/>
    </location>
</feature>
<feature type="transmembrane region" description="Helical" evidence="5">
    <location>
        <begin position="217"/>
        <end position="239"/>
    </location>
</feature>
<dbReference type="Pfam" id="PF06813">
    <property type="entry name" value="Nodulin-like"/>
    <property type="match status" value="1"/>
</dbReference>
<dbReference type="AlphaFoldDB" id="A0A2I0A1D5"/>
<reference evidence="8 9" key="1">
    <citation type="journal article" date="2017" name="Nature">
        <title>The Apostasia genome and the evolution of orchids.</title>
        <authorList>
            <person name="Zhang G.Q."/>
            <person name="Liu K.W."/>
            <person name="Li Z."/>
            <person name="Lohaus R."/>
            <person name="Hsiao Y.Y."/>
            <person name="Niu S.C."/>
            <person name="Wang J.Y."/>
            <person name="Lin Y.C."/>
            <person name="Xu Q."/>
            <person name="Chen L.J."/>
            <person name="Yoshida K."/>
            <person name="Fujiwara S."/>
            <person name="Wang Z.W."/>
            <person name="Zhang Y.Q."/>
            <person name="Mitsuda N."/>
            <person name="Wang M."/>
            <person name="Liu G.H."/>
            <person name="Pecoraro L."/>
            <person name="Huang H.X."/>
            <person name="Xiao X.J."/>
            <person name="Lin M."/>
            <person name="Wu X.Y."/>
            <person name="Wu W.L."/>
            <person name="Chen Y.Y."/>
            <person name="Chang S.B."/>
            <person name="Sakamoto S."/>
            <person name="Ohme-Takagi M."/>
            <person name="Yagi M."/>
            <person name="Zeng S.J."/>
            <person name="Shen C.Y."/>
            <person name="Yeh C.M."/>
            <person name="Luo Y.B."/>
            <person name="Tsai W.C."/>
            <person name="Van de Peer Y."/>
            <person name="Liu Z.J."/>
        </authorList>
    </citation>
    <scope>NUCLEOTIDE SEQUENCE [LARGE SCALE GENOMIC DNA]</scope>
    <source>
        <strain evidence="9">cv. Shenzhen</strain>
        <tissue evidence="8">Stem</tissue>
    </source>
</reference>
<accession>A0A2I0A1D5</accession>
<dbReference type="CDD" id="cd17354">
    <property type="entry name" value="MFS_Mch1p_like"/>
    <property type="match status" value="1"/>
</dbReference>
<dbReference type="PANTHER" id="PTHR21576:SF22">
    <property type="entry name" value="F25A4.25 PROTEIN"/>
    <property type="match status" value="1"/>
</dbReference>
<evidence type="ECO:0000256" key="1">
    <source>
        <dbReference type="ARBA" id="ARBA00004141"/>
    </source>
</evidence>
<sequence length="546" mass="59509">MGRRAATATAVEAVAGKWKCAAMAATASIWIQCVSGSAYCFGIYSPLLKSTQGYDQSILDTVAFFKDLGANTGVTAGAIYSSSPVDGRPRLVLATGAALCFAGYFLMWLSVARIISRPPVALMCLFMFLAAHAQTFFNTADVVTAVRNFPGHRGTAVGIMKGFLGLSGAILIQVYHTAYRREPSYFLLMLSLLPTILVILVMYFVRVYPTDHQDDMPLLNSFSLIALITAGYLMVVMILENVLTLGSTVRILTIVLLLVLLASPLCLVIRRHSRDSRLPVDATSDETLMLIDEGSSYEIVEAELEQNHLIQTNRDISMPETVGNSNLFQSMMTCNFWLLFIAVACGMGSGLATINNISQICASLGCKSRESNTLVSLWSIWNFLGRFGIGYMSDYFLHSKGCARPLFMAVMLASMGIGHVLIASGLPSVIYVGSIVIGVCYGSQWSLMPTISSEIFGLTHFGTIFNTITIAGPLGSYIVSVRVVGYIYDLESHHKTCVGRHCFLVSFLIMTAVCVFGSVISLTLSFRTRRFYKQVVCSKLQNVVLS</sequence>
<name>A0A2I0A1D5_9ASPA</name>
<feature type="transmembrane region" description="Helical" evidence="5">
    <location>
        <begin position="251"/>
        <end position="269"/>
    </location>
</feature>
<keyword evidence="2 5" id="KW-0812">Transmembrane</keyword>
<keyword evidence="3 5" id="KW-1133">Transmembrane helix</keyword>
<feature type="transmembrane region" description="Helical" evidence="5">
    <location>
        <begin position="498"/>
        <end position="524"/>
    </location>
</feature>
<evidence type="ECO:0000256" key="5">
    <source>
        <dbReference type="SAM" id="Phobius"/>
    </source>
</evidence>
<protein>
    <submittedName>
        <fullName evidence="8">Uncharacterized protein</fullName>
    </submittedName>
</protein>
<comment type="subcellular location">
    <subcellularLocation>
        <location evidence="1">Membrane</location>
        <topology evidence="1">Multi-pass membrane protein</topology>
    </subcellularLocation>
</comment>
<feature type="domain" description="Nodulin-like" evidence="6">
    <location>
        <begin position="26"/>
        <end position="269"/>
    </location>
</feature>
<feature type="transmembrane region" description="Helical" evidence="5">
    <location>
        <begin position="185"/>
        <end position="205"/>
    </location>
</feature>
<keyword evidence="4 5" id="KW-0472">Membrane</keyword>
<proteinExistence type="predicted"/>
<evidence type="ECO:0000256" key="2">
    <source>
        <dbReference type="ARBA" id="ARBA00022692"/>
    </source>
</evidence>
<dbReference type="Proteomes" id="UP000236161">
    <property type="component" value="Unassembled WGS sequence"/>
</dbReference>
<feature type="transmembrane region" description="Helical" evidence="5">
    <location>
        <begin position="336"/>
        <end position="354"/>
    </location>
</feature>
<feature type="transmembrane region" description="Helical" evidence="5">
    <location>
        <begin position="120"/>
        <end position="137"/>
    </location>
</feature>
<dbReference type="SUPFAM" id="SSF103473">
    <property type="entry name" value="MFS general substrate transporter"/>
    <property type="match status" value="2"/>
</dbReference>
<feature type="domain" description="NFD4 C-terminal" evidence="7">
    <location>
        <begin position="332"/>
        <end position="532"/>
    </location>
</feature>
<feature type="transmembrane region" description="Helical" evidence="5">
    <location>
        <begin position="91"/>
        <end position="114"/>
    </location>
</feature>
<evidence type="ECO:0000313" key="9">
    <source>
        <dbReference type="Proteomes" id="UP000236161"/>
    </source>
</evidence>
<dbReference type="Gene3D" id="1.20.1250.20">
    <property type="entry name" value="MFS general substrate transporter like domains"/>
    <property type="match status" value="2"/>
</dbReference>
<evidence type="ECO:0000259" key="6">
    <source>
        <dbReference type="Pfam" id="PF06813"/>
    </source>
</evidence>
<keyword evidence="9" id="KW-1185">Reference proteome</keyword>
<feature type="transmembrane region" description="Helical" evidence="5">
    <location>
        <begin position="158"/>
        <end position="179"/>
    </location>
</feature>
<dbReference type="STRING" id="1088818.A0A2I0A1D5"/>
<evidence type="ECO:0000256" key="4">
    <source>
        <dbReference type="ARBA" id="ARBA00023136"/>
    </source>
</evidence>
<gene>
    <name evidence="8" type="ORF">AXF42_Ash014262</name>
</gene>
<dbReference type="Pfam" id="PF23262">
    <property type="entry name" value="NFD4_C"/>
    <property type="match status" value="1"/>
</dbReference>